<dbReference type="Gene3D" id="3.90.20.10">
    <property type="match status" value="1"/>
</dbReference>
<reference evidence="1 2" key="1">
    <citation type="submission" date="2023-12" db="EMBL/GenBank/DDBJ databases">
        <title>Jeotgalibacillus haloalkaliphilus sp. nov., a novel salt-tolerant bacteria, isolated from the estuary of the Fenhe River into the Yellow River.</title>
        <authorList>
            <person name="Li Y."/>
        </authorList>
    </citation>
    <scope>NUCLEOTIDE SEQUENCE [LARGE SCALE GENOMIC DNA]</scope>
    <source>
        <strain evidence="1 2">HH7-29</strain>
    </source>
</reference>
<dbReference type="RefSeq" id="WP_322420024.1">
    <property type="nucleotide sequence ID" value="NZ_JAXQNN010000001.1"/>
</dbReference>
<accession>A0ABU5KIM8</accession>
<proteinExistence type="predicted"/>
<gene>
    <name evidence="1" type="ORF">UFB30_02145</name>
</gene>
<protein>
    <recommendedName>
        <fullName evidence="3">t-SNARE coiled-coil homology domain-containing protein</fullName>
    </recommendedName>
</protein>
<organism evidence="1 2">
    <name type="scientific">Jeotgalibacillus haloalkalitolerans</name>
    <dbReference type="NCBI Taxonomy" id="3104292"/>
    <lineage>
        <taxon>Bacteria</taxon>
        <taxon>Bacillati</taxon>
        <taxon>Bacillota</taxon>
        <taxon>Bacilli</taxon>
        <taxon>Bacillales</taxon>
        <taxon>Caryophanaceae</taxon>
        <taxon>Jeotgalibacillus</taxon>
    </lineage>
</organism>
<keyword evidence="2" id="KW-1185">Reference proteome</keyword>
<comment type="caution">
    <text evidence="1">The sequence shown here is derived from an EMBL/GenBank/DDBJ whole genome shotgun (WGS) entry which is preliminary data.</text>
</comment>
<evidence type="ECO:0008006" key="3">
    <source>
        <dbReference type="Google" id="ProtNLM"/>
    </source>
</evidence>
<dbReference type="EMBL" id="JAXQNN010000001">
    <property type="protein sequence ID" value="MDZ5710999.1"/>
    <property type="molecule type" value="Genomic_DNA"/>
</dbReference>
<evidence type="ECO:0000313" key="2">
    <source>
        <dbReference type="Proteomes" id="UP001292084"/>
    </source>
</evidence>
<evidence type="ECO:0000313" key="1">
    <source>
        <dbReference type="EMBL" id="MDZ5710999.1"/>
    </source>
</evidence>
<name>A0ABU5KIM8_9BACL</name>
<dbReference type="Proteomes" id="UP001292084">
    <property type="component" value="Unassembled WGS sequence"/>
</dbReference>
<sequence>MEKEILSILQDMQGELKDIKSDLREFKQQVDARFVEVDTRFDQVDTRFNKIDSQLHRMEYDNQHAILSMLKVQAKKHEEQHQNFDYLLHKHIELDKDFHTFKKQSQN</sequence>